<proteinExistence type="predicted"/>
<protein>
    <submittedName>
        <fullName evidence="1">Uncharacterized protein</fullName>
    </submittedName>
</protein>
<name>A0A7J7IWE8_BUGNE</name>
<sequence length="73" mass="8012">MTNPLSLDYQVIFEKISNSVSELSILEPLIILIWCIGYTGSCLIEADLSKVALKQLSGACVDLETTIPMEAEH</sequence>
<evidence type="ECO:0000313" key="2">
    <source>
        <dbReference type="Proteomes" id="UP000593567"/>
    </source>
</evidence>
<evidence type="ECO:0000313" key="1">
    <source>
        <dbReference type="EMBL" id="KAF6018160.1"/>
    </source>
</evidence>
<gene>
    <name evidence="1" type="ORF">EB796_023525</name>
</gene>
<keyword evidence="2" id="KW-1185">Reference proteome</keyword>
<organism evidence="1 2">
    <name type="scientific">Bugula neritina</name>
    <name type="common">Brown bryozoan</name>
    <name type="synonym">Sertularia neritina</name>
    <dbReference type="NCBI Taxonomy" id="10212"/>
    <lineage>
        <taxon>Eukaryota</taxon>
        <taxon>Metazoa</taxon>
        <taxon>Spiralia</taxon>
        <taxon>Lophotrochozoa</taxon>
        <taxon>Bryozoa</taxon>
        <taxon>Gymnolaemata</taxon>
        <taxon>Cheilostomatida</taxon>
        <taxon>Flustrina</taxon>
        <taxon>Buguloidea</taxon>
        <taxon>Bugulidae</taxon>
        <taxon>Bugula</taxon>
    </lineage>
</organism>
<reference evidence="1" key="1">
    <citation type="submission" date="2020-06" db="EMBL/GenBank/DDBJ databases">
        <title>Draft genome of Bugula neritina, a colonial animal packing powerful symbionts and potential medicines.</title>
        <authorList>
            <person name="Rayko M."/>
        </authorList>
    </citation>
    <scope>NUCLEOTIDE SEQUENCE [LARGE SCALE GENOMIC DNA]</scope>
    <source>
        <strain evidence="1">Kwan_BN1</strain>
    </source>
</reference>
<accession>A0A7J7IWE8</accession>
<comment type="caution">
    <text evidence="1">The sequence shown here is derived from an EMBL/GenBank/DDBJ whole genome shotgun (WGS) entry which is preliminary data.</text>
</comment>
<dbReference type="EMBL" id="VXIV02003330">
    <property type="protein sequence ID" value="KAF6018160.1"/>
    <property type="molecule type" value="Genomic_DNA"/>
</dbReference>
<dbReference type="AlphaFoldDB" id="A0A7J7IWE8"/>
<dbReference type="Proteomes" id="UP000593567">
    <property type="component" value="Unassembled WGS sequence"/>
</dbReference>